<dbReference type="EMBL" id="BDSP01000159">
    <property type="protein sequence ID" value="GAX21188.1"/>
    <property type="molecule type" value="Genomic_DNA"/>
</dbReference>
<organism evidence="2 3">
    <name type="scientific">Fistulifera solaris</name>
    <name type="common">Oleaginous diatom</name>
    <dbReference type="NCBI Taxonomy" id="1519565"/>
    <lineage>
        <taxon>Eukaryota</taxon>
        <taxon>Sar</taxon>
        <taxon>Stramenopiles</taxon>
        <taxon>Ochrophyta</taxon>
        <taxon>Bacillariophyta</taxon>
        <taxon>Bacillariophyceae</taxon>
        <taxon>Bacillariophycidae</taxon>
        <taxon>Naviculales</taxon>
        <taxon>Naviculaceae</taxon>
        <taxon>Fistulifera</taxon>
    </lineage>
</organism>
<evidence type="ECO:0000313" key="2">
    <source>
        <dbReference type="EMBL" id="GAX21188.1"/>
    </source>
</evidence>
<feature type="region of interest" description="Disordered" evidence="1">
    <location>
        <begin position="14"/>
        <end position="40"/>
    </location>
</feature>
<sequence length="257" mass="29123">MQVSTQFDAALSINSHVNSSAPEKRAESPEQTLRMSHEPAVESRYDNDALVVSGAVFSEEERREDIMLALTSPIETNEVMRRSRERLMSSVHEIDFAECDTASIAASSVLSNESDLTSLIQRRVRRVTFAPELVTSVIEISSCFSMSVEEKQRLYTDKLTLEAEANKSAMEVAFEGSFRCIENVFEEDMFFHNHLGELIHPAHFLPYSRGALLTEVRPGTSVPGFSSWRVFMYYMLEYARFYDAAKLHGIFHSTTQP</sequence>
<dbReference type="InParanoid" id="A0A1Z5K5C6"/>
<keyword evidence="3" id="KW-1185">Reference proteome</keyword>
<accession>A0A1Z5K5C6</accession>
<gene>
    <name evidence="2" type="ORF">FisN_10Hu324</name>
</gene>
<evidence type="ECO:0000313" key="3">
    <source>
        <dbReference type="Proteomes" id="UP000198406"/>
    </source>
</evidence>
<dbReference type="Proteomes" id="UP000198406">
    <property type="component" value="Unassembled WGS sequence"/>
</dbReference>
<reference evidence="2 3" key="1">
    <citation type="journal article" date="2015" name="Plant Cell">
        <title>Oil accumulation by the oleaginous diatom Fistulifera solaris as revealed by the genome and transcriptome.</title>
        <authorList>
            <person name="Tanaka T."/>
            <person name="Maeda Y."/>
            <person name="Veluchamy A."/>
            <person name="Tanaka M."/>
            <person name="Abida H."/>
            <person name="Marechal E."/>
            <person name="Bowler C."/>
            <person name="Muto M."/>
            <person name="Sunaga Y."/>
            <person name="Tanaka M."/>
            <person name="Yoshino T."/>
            <person name="Taniguchi T."/>
            <person name="Fukuda Y."/>
            <person name="Nemoto M."/>
            <person name="Matsumoto M."/>
            <person name="Wong P.S."/>
            <person name="Aburatani S."/>
            <person name="Fujibuchi W."/>
        </authorList>
    </citation>
    <scope>NUCLEOTIDE SEQUENCE [LARGE SCALE GENOMIC DNA]</scope>
    <source>
        <strain evidence="2 3">JPCC DA0580</strain>
    </source>
</reference>
<comment type="caution">
    <text evidence="2">The sequence shown here is derived from an EMBL/GenBank/DDBJ whole genome shotgun (WGS) entry which is preliminary data.</text>
</comment>
<protein>
    <submittedName>
        <fullName evidence="2">Uncharacterized protein</fullName>
    </submittedName>
</protein>
<dbReference type="AlphaFoldDB" id="A0A1Z5K5C6"/>
<name>A0A1Z5K5C6_FISSO</name>
<proteinExistence type="predicted"/>
<evidence type="ECO:0000256" key="1">
    <source>
        <dbReference type="SAM" id="MobiDB-lite"/>
    </source>
</evidence>